<accession>A0AAD3XLA3</accession>
<organism evidence="2 3">
    <name type="scientific">Nepenthes gracilis</name>
    <name type="common">Slender pitcher plant</name>
    <dbReference type="NCBI Taxonomy" id="150966"/>
    <lineage>
        <taxon>Eukaryota</taxon>
        <taxon>Viridiplantae</taxon>
        <taxon>Streptophyta</taxon>
        <taxon>Embryophyta</taxon>
        <taxon>Tracheophyta</taxon>
        <taxon>Spermatophyta</taxon>
        <taxon>Magnoliopsida</taxon>
        <taxon>eudicotyledons</taxon>
        <taxon>Gunneridae</taxon>
        <taxon>Pentapetalae</taxon>
        <taxon>Caryophyllales</taxon>
        <taxon>Nepenthaceae</taxon>
        <taxon>Nepenthes</taxon>
    </lineage>
</organism>
<feature type="region of interest" description="Disordered" evidence="1">
    <location>
        <begin position="473"/>
        <end position="494"/>
    </location>
</feature>
<evidence type="ECO:0000313" key="2">
    <source>
        <dbReference type="EMBL" id="GMH08565.1"/>
    </source>
</evidence>
<comment type="caution">
    <text evidence="2">The sequence shown here is derived from an EMBL/GenBank/DDBJ whole genome shotgun (WGS) entry which is preliminary data.</text>
</comment>
<gene>
    <name evidence="2" type="ORF">Nepgr_010405</name>
</gene>
<feature type="compositionally biased region" description="Polar residues" evidence="1">
    <location>
        <begin position="473"/>
        <end position="485"/>
    </location>
</feature>
<evidence type="ECO:0000256" key="1">
    <source>
        <dbReference type="SAM" id="MobiDB-lite"/>
    </source>
</evidence>
<name>A0AAD3XLA3_NEPGR</name>
<keyword evidence="3" id="KW-1185">Reference proteome</keyword>
<protein>
    <submittedName>
        <fullName evidence="2">Uncharacterized protein</fullName>
    </submittedName>
</protein>
<proteinExistence type="predicted"/>
<evidence type="ECO:0000313" key="3">
    <source>
        <dbReference type="Proteomes" id="UP001279734"/>
    </source>
</evidence>
<reference evidence="2" key="1">
    <citation type="submission" date="2023-05" db="EMBL/GenBank/DDBJ databases">
        <title>Nepenthes gracilis genome sequencing.</title>
        <authorList>
            <person name="Fukushima K."/>
        </authorList>
    </citation>
    <scope>NUCLEOTIDE SEQUENCE</scope>
    <source>
        <strain evidence="2">SING2019-196</strain>
    </source>
</reference>
<sequence length="524" mass="56311">MCGQSFGLTIDGDFGSHKLISEHGVPHLVDVTPSASYDLHSSIQISSSASGNPVPCFELIIPGNLDGFSSLSWANTVKKDELSFNPPLKFYPSDKLEGGVASITSPSDVLNQDFPSRVKLCPVQNSYMGLESHVEVFVAYQWKPVKCGDCRTLGHTTSQCNSIKKSHLAPPSAKVVSCIKKQEDLIIAPCYGKAPACRSKVGSTMESSTSPTVGDGQLPADVVCELKSDVQEHSPSPVLPPASPFAELLEPCSGYILRSGSAVRDSVLQCNCASSKRQVIVCLSAAVSSDDAISDHNGSSCHGEGEDHDVDVPNLEDAESKRAIVGPSRCYGGFASVEGLNVDVEIAPAIKSRGTLHNGPDPVSQNGTLDGVRVGWAQDDPRKMQFQVDPNNQQVLVSSPMTALAQVEEVEVDDDGIHDPMLRAIEMLLKAEATLEYLVSFTLEQRLIVHEFLNRCWLAVTDETRDAFKSSSSLATVDQDSSSAPGQEGTWMRRIESRDDDILASQVLDEADQKSTPPSEQDGH</sequence>
<dbReference type="AlphaFoldDB" id="A0AAD3XLA3"/>
<dbReference type="Proteomes" id="UP001279734">
    <property type="component" value="Unassembled WGS sequence"/>
</dbReference>
<dbReference type="EMBL" id="BSYO01000008">
    <property type="protein sequence ID" value="GMH08565.1"/>
    <property type="molecule type" value="Genomic_DNA"/>
</dbReference>